<dbReference type="GO" id="GO:0043565">
    <property type="term" value="F:sequence-specific DNA binding"/>
    <property type="evidence" value="ECO:0007669"/>
    <property type="project" value="InterPro"/>
</dbReference>
<proteinExistence type="predicted"/>
<dbReference type="InterPro" id="IPR014710">
    <property type="entry name" value="RmlC-like_jellyroll"/>
</dbReference>
<gene>
    <name evidence="5" type="ORF">EDM21_15550</name>
</gene>
<reference evidence="5 6" key="1">
    <citation type="journal article" date="2019" name="Microorganisms">
        <title>Paenibacillus lutrae sp. nov., A Chitinolytic Species Isolated from A River Otter in Castril Natural Park, Granada, Spain.</title>
        <authorList>
            <person name="Rodriguez M."/>
            <person name="Reina J.C."/>
            <person name="Bejar V."/>
            <person name="Llamas I."/>
        </authorList>
    </citation>
    <scope>NUCLEOTIDE SEQUENCE [LARGE SCALE GENOMIC DNA]</scope>
    <source>
        <strain evidence="5 6">N10</strain>
    </source>
</reference>
<organism evidence="5 6">
    <name type="scientific">Paenibacillus lutrae</name>
    <dbReference type="NCBI Taxonomy" id="2078573"/>
    <lineage>
        <taxon>Bacteria</taxon>
        <taxon>Bacillati</taxon>
        <taxon>Bacillota</taxon>
        <taxon>Bacilli</taxon>
        <taxon>Bacillales</taxon>
        <taxon>Paenibacillaceae</taxon>
        <taxon>Paenibacillus</taxon>
    </lineage>
</organism>
<dbReference type="Proteomes" id="UP000490800">
    <property type="component" value="Unassembled WGS sequence"/>
</dbReference>
<dbReference type="InterPro" id="IPR009057">
    <property type="entry name" value="Homeodomain-like_sf"/>
</dbReference>
<dbReference type="Pfam" id="PF07883">
    <property type="entry name" value="Cupin_2"/>
    <property type="match status" value="1"/>
</dbReference>
<dbReference type="Gene3D" id="2.60.120.10">
    <property type="entry name" value="Jelly Rolls"/>
    <property type="match status" value="1"/>
</dbReference>
<dbReference type="RefSeq" id="WP_166542036.1">
    <property type="nucleotide sequence ID" value="NZ_RHLK01000008.1"/>
</dbReference>
<evidence type="ECO:0000256" key="3">
    <source>
        <dbReference type="ARBA" id="ARBA00023163"/>
    </source>
</evidence>
<dbReference type="GO" id="GO:0003700">
    <property type="term" value="F:DNA-binding transcription factor activity"/>
    <property type="evidence" value="ECO:0007669"/>
    <property type="project" value="InterPro"/>
</dbReference>
<dbReference type="Pfam" id="PF12833">
    <property type="entry name" value="HTH_18"/>
    <property type="match status" value="1"/>
</dbReference>
<evidence type="ECO:0000259" key="4">
    <source>
        <dbReference type="PROSITE" id="PS01124"/>
    </source>
</evidence>
<dbReference type="InterPro" id="IPR018062">
    <property type="entry name" value="HTH_AraC-typ_CS"/>
</dbReference>
<dbReference type="EMBL" id="RHLK01000008">
    <property type="protein sequence ID" value="MVP00924.1"/>
    <property type="molecule type" value="Genomic_DNA"/>
</dbReference>
<name>A0A7X3K072_9BACL</name>
<comment type="caution">
    <text evidence="5">The sequence shown here is derived from an EMBL/GenBank/DDBJ whole genome shotgun (WGS) entry which is preliminary data.</text>
</comment>
<dbReference type="PANTHER" id="PTHR43280">
    <property type="entry name" value="ARAC-FAMILY TRANSCRIPTIONAL REGULATOR"/>
    <property type="match status" value="1"/>
</dbReference>
<dbReference type="InterPro" id="IPR037923">
    <property type="entry name" value="HTH-like"/>
</dbReference>
<keyword evidence="1" id="KW-0805">Transcription regulation</keyword>
<dbReference type="SMART" id="SM00342">
    <property type="entry name" value="HTH_ARAC"/>
    <property type="match status" value="1"/>
</dbReference>
<dbReference type="InterPro" id="IPR013096">
    <property type="entry name" value="Cupin_2"/>
</dbReference>
<keyword evidence="6" id="KW-1185">Reference proteome</keyword>
<protein>
    <submittedName>
        <fullName evidence="5">Helix-turn-helix domain-containing protein</fullName>
    </submittedName>
</protein>
<evidence type="ECO:0000256" key="2">
    <source>
        <dbReference type="ARBA" id="ARBA00023125"/>
    </source>
</evidence>
<dbReference type="PROSITE" id="PS01124">
    <property type="entry name" value="HTH_ARAC_FAMILY_2"/>
    <property type="match status" value="1"/>
</dbReference>
<dbReference type="Gene3D" id="1.10.10.60">
    <property type="entry name" value="Homeodomain-like"/>
    <property type="match status" value="2"/>
</dbReference>
<evidence type="ECO:0000313" key="6">
    <source>
        <dbReference type="Proteomes" id="UP000490800"/>
    </source>
</evidence>
<evidence type="ECO:0000313" key="5">
    <source>
        <dbReference type="EMBL" id="MVP00924.1"/>
    </source>
</evidence>
<keyword evidence="2" id="KW-0238">DNA-binding</keyword>
<accession>A0A7X3K072</accession>
<evidence type="ECO:0000256" key="1">
    <source>
        <dbReference type="ARBA" id="ARBA00023015"/>
    </source>
</evidence>
<dbReference type="InterPro" id="IPR018060">
    <property type="entry name" value="HTH_AraC"/>
</dbReference>
<dbReference type="PROSITE" id="PS00041">
    <property type="entry name" value="HTH_ARAC_FAMILY_1"/>
    <property type="match status" value="1"/>
</dbReference>
<keyword evidence="3" id="KW-0804">Transcription</keyword>
<feature type="domain" description="HTH araC/xylS-type" evidence="4">
    <location>
        <begin position="185"/>
        <end position="283"/>
    </location>
</feature>
<dbReference type="SUPFAM" id="SSF51215">
    <property type="entry name" value="Regulatory protein AraC"/>
    <property type="match status" value="1"/>
</dbReference>
<dbReference type="SUPFAM" id="SSF46689">
    <property type="entry name" value="Homeodomain-like"/>
    <property type="match status" value="2"/>
</dbReference>
<sequence length="289" mass="34158">MEIYNEQINYENPFLAMRVFQSRRETELLGQWHYHKEVEMLAVVEGELEVYLEHEVVRMTAGDVLLIGSSELHRDRSASSSPLVYYVFQFDLEHYFDESGIAYLRYFSETQSALSKLNYIFRDNPAIRAEIFSYIKDIHMEWKNKQVGYEIAVSILIKRIVLTLLRGDTERLLNYGSSTDLVRLKPVFEYIDRNIDGKVYVEEASRAANISYYYFVKYFKKVLGISFMDYVNSKKIKRAEKILLTQDISVAQVGEQIGMSNMAHFYKTFKKVNQCSPHEFRKKMLEWNR</sequence>
<dbReference type="AlphaFoldDB" id="A0A7X3K072"/>
<dbReference type="PANTHER" id="PTHR43280:SF34">
    <property type="entry name" value="ARAC-FAMILY TRANSCRIPTIONAL REGULATOR"/>
    <property type="match status" value="1"/>
</dbReference>